<dbReference type="PANTHER" id="PTHR13045">
    <property type="entry name" value="5'-NUCLEOTIDASE"/>
    <property type="match status" value="1"/>
</dbReference>
<dbReference type="InterPro" id="IPR012677">
    <property type="entry name" value="Nucleotide-bd_a/b_plait_sf"/>
</dbReference>
<dbReference type="Proteomes" id="UP001175271">
    <property type="component" value="Unassembled WGS sequence"/>
</dbReference>
<proteinExistence type="inferred from homology"/>
<dbReference type="GO" id="GO:0000166">
    <property type="term" value="F:nucleotide binding"/>
    <property type="evidence" value="ECO:0007669"/>
    <property type="project" value="UniProtKB-KW"/>
</dbReference>
<dbReference type="GO" id="GO:0030246">
    <property type="term" value="F:carbohydrate binding"/>
    <property type="evidence" value="ECO:0007669"/>
    <property type="project" value="UniProtKB-KW"/>
</dbReference>
<dbReference type="FunFam" id="3.30.70.330:FF:000122">
    <property type="entry name" value="Splicing factor U2AF small subunit"/>
    <property type="match status" value="1"/>
</dbReference>
<dbReference type="SUPFAM" id="SSF49899">
    <property type="entry name" value="Concanavalin A-like lectins/glucanases"/>
    <property type="match status" value="2"/>
</dbReference>
<dbReference type="FunFam" id="2.60.120.200:FF:000261">
    <property type="entry name" value="Galectin"/>
    <property type="match status" value="1"/>
</dbReference>
<comment type="caution">
    <text evidence="25">The sequence shown here is derived from an EMBL/GenBank/DDBJ whole genome shotgun (WGS) entry which is preliminary data.</text>
</comment>
<comment type="subcellular location">
    <subcellularLocation>
        <location evidence="2">Nucleus</location>
    </subcellularLocation>
</comment>
<evidence type="ECO:0000256" key="3">
    <source>
        <dbReference type="ARBA" id="ARBA00008389"/>
    </source>
</evidence>
<evidence type="ECO:0000256" key="17">
    <source>
        <dbReference type="ARBA" id="ARBA00023187"/>
    </source>
</evidence>
<dbReference type="SMART" id="SM00908">
    <property type="entry name" value="Gal-bind_lectin"/>
    <property type="match status" value="2"/>
</dbReference>
<evidence type="ECO:0000256" key="15">
    <source>
        <dbReference type="ARBA" id="ARBA00023080"/>
    </source>
</evidence>
<evidence type="ECO:0000313" key="25">
    <source>
        <dbReference type="EMBL" id="KAK0425885.1"/>
    </source>
</evidence>
<evidence type="ECO:0000256" key="11">
    <source>
        <dbReference type="ARBA" id="ARBA00022801"/>
    </source>
</evidence>
<evidence type="ECO:0000256" key="7">
    <source>
        <dbReference type="ARBA" id="ARBA00022734"/>
    </source>
</evidence>
<dbReference type="InterPro" id="IPR036412">
    <property type="entry name" value="HAD-like_sf"/>
</dbReference>
<evidence type="ECO:0000256" key="5">
    <source>
        <dbReference type="ARBA" id="ARBA00022664"/>
    </source>
</evidence>
<evidence type="ECO:0000256" key="12">
    <source>
        <dbReference type="ARBA" id="ARBA00022833"/>
    </source>
</evidence>
<dbReference type="Pfam" id="PF05822">
    <property type="entry name" value="UMPH-1"/>
    <property type="match status" value="1"/>
</dbReference>
<evidence type="ECO:0000259" key="23">
    <source>
        <dbReference type="PROSITE" id="PS50103"/>
    </source>
</evidence>
<gene>
    <name evidence="25" type="ORF">QR680_009440</name>
</gene>
<dbReference type="GO" id="GO:0089701">
    <property type="term" value="C:U2AF complex"/>
    <property type="evidence" value="ECO:0007669"/>
    <property type="project" value="InterPro"/>
</dbReference>
<keyword evidence="15" id="KW-0546">Nucleotide metabolism</keyword>
<dbReference type="PRINTS" id="PR01848">
    <property type="entry name" value="U2AUXFACTOR"/>
</dbReference>
<dbReference type="SMART" id="SM00356">
    <property type="entry name" value="ZnF_C3H1"/>
    <property type="match status" value="2"/>
</dbReference>
<keyword evidence="18" id="KW-0539">Nucleus</keyword>
<evidence type="ECO:0000256" key="13">
    <source>
        <dbReference type="ARBA" id="ARBA00022842"/>
    </source>
</evidence>
<evidence type="ECO:0000256" key="9">
    <source>
        <dbReference type="ARBA" id="ARBA00022741"/>
    </source>
</evidence>
<dbReference type="GO" id="GO:0008253">
    <property type="term" value="F:5'-nucleotidase activity"/>
    <property type="evidence" value="ECO:0007669"/>
    <property type="project" value="UniProtKB-EC"/>
</dbReference>
<organism evidence="25 26">
    <name type="scientific">Steinernema hermaphroditum</name>
    <dbReference type="NCBI Taxonomy" id="289476"/>
    <lineage>
        <taxon>Eukaryota</taxon>
        <taxon>Metazoa</taxon>
        <taxon>Ecdysozoa</taxon>
        <taxon>Nematoda</taxon>
        <taxon>Chromadorea</taxon>
        <taxon>Rhabditida</taxon>
        <taxon>Tylenchina</taxon>
        <taxon>Panagrolaimomorpha</taxon>
        <taxon>Strongyloidoidea</taxon>
        <taxon>Steinernematidae</taxon>
        <taxon>Steinernema</taxon>
    </lineage>
</organism>
<dbReference type="GO" id="GO:0000398">
    <property type="term" value="P:mRNA splicing, via spliceosome"/>
    <property type="evidence" value="ECO:0007669"/>
    <property type="project" value="InterPro"/>
</dbReference>
<keyword evidence="12 20" id="KW-0862">Zinc</keyword>
<feature type="zinc finger region" description="C3H1-type" evidence="20">
    <location>
        <begin position="17"/>
        <end position="45"/>
    </location>
</feature>
<feature type="domain" description="C3H1-type" evidence="23">
    <location>
        <begin position="17"/>
        <end position="45"/>
    </location>
</feature>
<keyword evidence="11" id="KW-0378">Hydrolase</keyword>
<dbReference type="InterPro" id="IPR035979">
    <property type="entry name" value="RBD_domain_sf"/>
</dbReference>
<dbReference type="GO" id="GO:0000287">
    <property type="term" value="F:magnesium ion binding"/>
    <property type="evidence" value="ECO:0007669"/>
    <property type="project" value="InterPro"/>
</dbReference>
<dbReference type="InterPro" id="IPR001079">
    <property type="entry name" value="Galectin_CRD"/>
</dbReference>
<evidence type="ECO:0000256" key="2">
    <source>
        <dbReference type="ARBA" id="ARBA00004123"/>
    </source>
</evidence>
<comment type="catalytic activity">
    <reaction evidence="1">
        <text>a ribonucleoside 5'-phosphate + H2O = a ribonucleoside + phosphate</text>
        <dbReference type="Rhea" id="RHEA:12484"/>
        <dbReference type="ChEBI" id="CHEBI:15377"/>
        <dbReference type="ChEBI" id="CHEBI:18254"/>
        <dbReference type="ChEBI" id="CHEBI:43474"/>
        <dbReference type="ChEBI" id="CHEBI:58043"/>
        <dbReference type="EC" id="3.1.3.5"/>
    </reaction>
</comment>
<dbReference type="PROSITE" id="PS50103">
    <property type="entry name" value="ZF_C3H1"/>
    <property type="match status" value="2"/>
</dbReference>
<feature type="compositionally biased region" description="Basic and acidic residues" evidence="21">
    <location>
        <begin position="194"/>
        <end position="208"/>
    </location>
</feature>
<feature type="domain" description="C3H1-type" evidence="23">
    <location>
        <begin position="155"/>
        <end position="182"/>
    </location>
</feature>
<dbReference type="SMART" id="SM00361">
    <property type="entry name" value="RRM_1"/>
    <property type="match status" value="1"/>
</dbReference>
<keyword evidence="14 19" id="KW-0694">RNA-binding</keyword>
<evidence type="ECO:0000256" key="16">
    <source>
        <dbReference type="ARBA" id="ARBA00023125"/>
    </source>
</evidence>
<evidence type="ECO:0000256" key="14">
    <source>
        <dbReference type="ARBA" id="ARBA00022884"/>
    </source>
</evidence>
<evidence type="ECO:0000256" key="1">
    <source>
        <dbReference type="ARBA" id="ARBA00000815"/>
    </source>
</evidence>
<dbReference type="GO" id="GO:0008270">
    <property type="term" value="F:zinc ion binding"/>
    <property type="evidence" value="ECO:0007669"/>
    <property type="project" value="UniProtKB-KW"/>
</dbReference>
<dbReference type="GO" id="GO:0003677">
    <property type="term" value="F:DNA binding"/>
    <property type="evidence" value="ECO:0007669"/>
    <property type="project" value="UniProtKB-KW"/>
</dbReference>
<dbReference type="InterPro" id="IPR000504">
    <property type="entry name" value="RRM_dom"/>
</dbReference>
<keyword evidence="17" id="KW-0508">mRNA splicing</keyword>
<dbReference type="GO" id="GO:0005737">
    <property type="term" value="C:cytoplasm"/>
    <property type="evidence" value="ECO:0007669"/>
    <property type="project" value="InterPro"/>
</dbReference>
<dbReference type="PROSITE" id="PS50102">
    <property type="entry name" value="RRM"/>
    <property type="match status" value="1"/>
</dbReference>
<dbReference type="PROSITE" id="PS51304">
    <property type="entry name" value="GALECTIN"/>
    <property type="match status" value="2"/>
</dbReference>
<dbReference type="AlphaFoldDB" id="A0AA39M9X2"/>
<dbReference type="SMART" id="SM00276">
    <property type="entry name" value="GLECT"/>
    <property type="match status" value="2"/>
</dbReference>
<dbReference type="Pfam" id="PF00642">
    <property type="entry name" value="zf-CCCH"/>
    <property type="match status" value="1"/>
</dbReference>
<dbReference type="InterPro" id="IPR003954">
    <property type="entry name" value="RRM_euk-type"/>
</dbReference>
<dbReference type="CDD" id="cd12538">
    <property type="entry name" value="RRM_U2AF35"/>
    <property type="match status" value="1"/>
</dbReference>
<name>A0AA39M9X2_9BILA</name>
<dbReference type="InterPro" id="IPR009145">
    <property type="entry name" value="U2AF_small"/>
</dbReference>
<dbReference type="Pfam" id="PF00337">
    <property type="entry name" value="Gal-bind_lectin"/>
    <property type="match status" value="2"/>
</dbReference>
<evidence type="ECO:0000256" key="6">
    <source>
        <dbReference type="ARBA" id="ARBA00022723"/>
    </source>
</evidence>
<reference evidence="25" key="1">
    <citation type="submission" date="2023-06" db="EMBL/GenBank/DDBJ databases">
        <title>Genomic analysis of the entomopathogenic nematode Steinernema hermaphroditum.</title>
        <authorList>
            <person name="Schwarz E.M."/>
            <person name="Heppert J.K."/>
            <person name="Baniya A."/>
            <person name="Schwartz H.T."/>
            <person name="Tan C.-H."/>
            <person name="Antoshechkin I."/>
            <person name="Sternberg P.W."/>
            <person name="Goodrich-Blair H."/>
            <person name="Dillman A.R."/>
        </authorList>
    </citation>
    <scope>NUCLEOTIDE SEQUENCE</scope>
    <source>
        <strain evidence="25">PS9179</strain>
        <tissue evidence="25">Whole animal</tissue>
    </source>
</reference>
<dbReference type="FunFam" id="1.10.150.340:FF:000001">
    <property type="entry name" value="Cytosolic 5-nucleotidase 3-like"/>
    <property type="match status" value="1"/>
</dbReference>
<dbReference type="InterPro" id="IPR013320">
    <property type="entry name" value="ConA-like_dom_sf"/>
</dbReference>
<evidence type="ECO:0000256" key="20">
    <source>
        <dbReference type="PROSITE-ProRule" id="PRU00723"/>
    </source>
</evidence>
<feature type="domain" description="RRM" evidence="22">
    <location>
        <begin position="49"/>
        <end position="153"/>
    </location>
</feature>
<feature type="region of interest" description="Disordered" evidence="21">
    <location>
        <begin position="194"/>
        <end position="214"/>
    </location>
</feature>
<evidence type="ECO:0000259" key="24">
    <source>
        <dbReference type="PROSITE" id="PS51304"/>
    </source>
</evidence>
<evidence type="ECO:0000256" key="19">
    <source>
        <dbReference type="PROSITE-ProRule" id="PRU00176"/>
    </source>
</evidence>
<dbReference type="InterPro" id="IPR023214">
    <property type="entry name" value="HAD_sf"/>
</dbReference>
<feature type="domain" description="Galectin" evidence="24">
    <location>
        <begin position="752"/>
        <end position="882"/>
    </location>
</feature>
<feature type="domain" description="Galectin" evidence="24">
    <location>
        <begin position="608"/>
        <end position="744"/>
    </location>
</feature>
<dbReference type="SUPFAM" id="SSF54928">
    <property type="entry name" value="RNA-binding domain, RBD"/>
    <property type="match status" value="1"/>
</dbReference>
<keyword evidence="7" id="KW-0430">Lectin</keyword>
<dbReference type="InterPro" id="IPR006434">
    <property type="entry name" value="Pyrimidine_nucleotidase_eu"/>
</dbReference>
<dbReference type="GO" id="GO:0003723">
    <property type="term" value="F:RNA binding"/>
    <property type="evidence" value="ECO:0007669"/>
    <property type="project" value="UniProtKB-UniRule"/>
</dbReference>
<evidence type="ECO:0000256" key="4">
    <source>
        <dbReference type="ARBA" id="ARBA00012643"/>
    </source>
</evidence>
<dbReference type="InterPro" id="IPR000571">
    <property type="entry name" value="Znf_CCCH"/>
</dbReference>
<comment type="similarity">
    <text evidence="3">Belongs to the pyrimidine 5'-nucleotidase family.</text>
</comment>
<dbReference type="CDD" id="cd00070">
    <property type="entry name" value="GLECT"/>
    <property type="match status" value="2"/>
</dbReference>
<dbReference type="Pfam" id="PF00076">
    <property type="entry name" value="RRM_1"/>
    <property type="match status" value="1"/>
</dbReference>
<dbReference type="Gene3D" id="3.30.70.330">
    <property type="match status" value="1"/>
</dbReference>
<dbReference type="Gene3D" id="1.10.150.340">
    <property type="entry name" value="Pyrimidine 5'-nucleotidase (UMPH-1), N-terminal domain"/>
    <property type="match status" value="1"/>
</dbReference>
<feature type="zinc finger region" description="C3H1-type" evidence="20">
    <location>
        <begin position="155"/>
        <end position="182"/>
    </location>
</feature>
<evidence type="ECO:0000256" key="10">
    <source>
        <dbReference type="ARBA" id="ARBA00022771"/>
    </source>
</evidence>
<evidence type="ECO:0000256" key="8">
    <source>
        <dbReference type="ARBA" id="ARBA00022737"/>
    </source>
</evidence>
<dbReference type="EMBL" id="JAUCMV010000001">
    <property type="protein sequence ID" value="KAK0425885.1"/>
    <property type="molecule type" value="Genomic_DNA"/>
</dbReference>
<dbReference type="PANTHER" id="PTHR13045:SF0">
    <property type="entry name" value="7-METHYLGUANOSINE PHOSPHATE-SPECIFIC 5'-NUCLEOTIDASE"/>
    <property type="match status" value="1"/>
</dbReference>
<keyword evidence="26" id="KW-1185">Reference proteome</keyword>
<keyword evidence="9" id="KW-0547">Nucleotide-binding</keyword>
<keyword evidence="6 20" id="KW-0479">Metal-binding</keyword>
<dbReference type="EC" id="3.1.3.5" evidence="4"/>
<evidence type="ECO:0000256" key="21">
    <source>
        <dbReference type="SAM" id="MobiDB-lite"/>
    </source>
</evidence>
<evidence type="ECO:0000256" key="18">
    <source>
        <dbReference type="ARBA" id="ARBA00023242"/>
    </source>
</evidence>
<dbReference type="SFLD" id="SFLDS00003">
    <property type="entry name" value="Haloacid_Dehalogenase"/>
    <property type="match status" value="1"/>
</dbReference>
<keyword evidence="5" id="KW-0507">mRNA processing</keyword>
<dbReference type="NCBIfam" id="TIGR01544">
    <property type="entry name" value="HAD-SF-IE"/>
    <property type="match status" value="1"/>
</dbReference>
<dbReference type="GO" id="GO:0009117">
    <property type="term" value="P:nucleotide metabolic process"/>
    <property type="evidence" value="ECO:0007669"/>
    <property type="project" value="UniProtKB-KW"/>
</dbReference>
<dbReference type="Gene3D" id="2.60.120.200">
    <property type="match status" value="2"/>
</dbReference>
<sequence>MAHLSGAEYLASIYGTEKDKVNCSFYFKIGACRHGDKCSRTHIMPTFSQTVLLKNLYHNPVIDMRQADAFSKVGQNNKEEQEYFDDFFEEIFVELNEKYGEVEEMNVCDNIGEHMIGNVYVKFAREDDAERCVKALENRWFNGEPIYAELSPVTDFREACCRQYELGGCGKGAFCNFMHLKPISRELRKKLYGDRRSPDRYGRRDRYGGRGGGGGFPPQTCSLTKTTAIRRFHHTPADIPNVPFGLQVTFSSASHFVEFATTTTVTMESLLKNPRVRMRDAKAVERKLAQIIDGGMKQLMVISDFDYTLSRFIDANGERCWTTHGVFDNAAMEMDPTLGQKFVALKEKYLPIEFCPTMTIAEKTPHMEKWWRTSHGHIIDARFTKKVIEKAVAQSKVEIRDRGFEMIAKLEEHAVPLIIFSAGIGNVIEVFLKQRMETIPFNVHLISNMMSFDEEGVCSTFSEPLIHTFCKNSSVINGERAFFHQISDRTNVILLGDSLGDLHMDVGVEREGVVLKIGFLNFDHDRLLDKYLNGYDIVLMSDSSMDIPISILETVEQRSVILSSANDSRGSIGMSSLLRKLFGAPHKKAQTKKDSITGRNNSFPVPYLSRLEGNQLQPGQSLIVRGIVVGRGEFLINLTGGPNVEVESDAEPVDNRLLSIRVNIAQKKLFLNACIDGEWGREGSVKHKWNTGDEFDVRVRCHDAFFEIFVEHKLVAKFAHYVPISNISHIFINGDCELFTVSWEGKYYTVPYAADIPGNFYPSRKLYVSALAKKNAKHMIIDFHAGSDVAFRFNPRVTDKKIVGNAKLAGSWGKDELIGEKGSGALIKRRKTVDMLIYCEENRFVVYVDDVLIGEFAHRTPPRSIDRLTIEGDIELQGVHLK</sequence>
<keyword evidence="16" id="KW-0238">DNA-binding</keyword>
<keyword evidence="8" id="KW-0677">Repeat</keyword>
<dbReference type="SUPFAM" id="SSF56784">
    <property type="entry name" value="HAD-like"/>
    <property type="match status" value="1"/>
</dbReference>
<dbReference type="Gene3D" id="3.40.50.1000">
    <property type="entry name" value="HAD superfamily/HAD-like"/>
    <property type="match status" value="1"/>
</dbReference>
<protein>
    <recommendedName>
        <fullName evidence="4">5'-nucleotidase</fullName>
        <ecNumber evidence="4">3.1.3.5</ecNumber>
    </recommendedName>
</protein>
<dbReference type="SFLD" id="SFLDG01128">
    <property type="entry name" value="C1.4:_5'-Nucleotidase_Like"/>
    <property type="match status" value="1"/>
</dbReference>
<evidence type="ECO:0000259" key="22">
    <source>
        <dbReference type="PROSITE" id="PS50102"/>
    </source>
</evidence>
<keyword evidence="10 20" id="KW-0863">Zinc-finger</keyword>
<accession>A0AA39M9X2</accession>
<keyword evidence="13" id="KW-0460">Magnesium</keyword>
<evidence type="ECO:0000313" key="26">
    <source>
        <dbReference type="Proteomes" id="UP001175271"/>
    </source>
</evidence>